<evidence type="ECO:0000313" key="1">
    <source>
        <dbReference type="EMBL" id="NKY22223.1"/>
    </source>
</evidence>
<reference evidence="1 2" key="1">
    <citation type="submission" date="2020-04" db="EMBL/GenBank/DDBJ databases">
        <title>MicrobeNet Type strains.</title>
        <authorList>
            <person name="Nicholson A.C."/>
        </authorList>
    </citation>
    <scope>NUCLEOTIDE SEQUENCE [LARGE SCALE GENOMIC DNA]</scope>
    <source>
        <strain evidence="1 2">ATCC BAA-788</strain>
    </source>
</reference>
<name>A0A7X6QYK9_9CELL</name>
<sequence length="97" mass="11209">MNVTDQRPSWLPKSITREQYDEFRRLRTEAIKALGMDPFIVVLDGVRTLSDDAVDVEFIVPPADWDGTRPVPSQIDEWRENELRRGRVTLRVEGGVK</sequence>
<dbReference type="RefSeq" id="WP_168629325.1">
    <property type="nucleotide sequence ID" value="NZ_BONL01000033.1"/>
</dbReference>
<dbReference type="Proteomes" id="UP000581206">
    <property type="component" value="Unassembled WGS sequence"/>
</dbReference>
<dbReference type="AlphaFoldDB" id="A0A7X6QYK9"/>
<protein>
    <submittedName>
        <fullName evidence="1">Uncharacterized protein</fullName>
    </submittedName>
</protein>
<dbReference type="EMBL" id="JAAXOX010000002">
    <property type="protein sequence ID" value="NKY22223.1"/>
    <property type="molecule type" value="Genomic_DNA"/>
</dbReference>
<keyword evidence="2" id="KW-1185">Reference proteome</keyword>
<accession>A0A7X6QYK9</accession>
<organism evidence="1 2">
    <name type="scientific">Cellulomonas denverensis</name>
    <dbReference type="NCBI Taxonomy" id="264297"/>
    <lineage>
        <taxon>Bacteria</taxon>
        <taxon>Bacillati</taxon>
        <taxon>Actinomycetota</taxon>
        <taxon>Actinomycetes</taxon>
        <taxon>Micrococcales</taxon>
        <taxon>Cellulomonadaceae</taxon>
        <taxon>Cellulomonas</taxon>
    </lineage>
</organism>
<gene>
    <name evidence="1" type="ORF">HGA03_06030</name>
</gene>
<evidence type="ECO:0000313" key="2">
    <source>
        <dbReference type="Proteomes" id="UP000581206"/>
    </source>
</evidence>
<proteinExistence type="predicted"/>
<comment type="caution">
    <text evidence="1">The sequence shown here is derived from an EMBL/GenBank/DDBJ whole genome shotgun (WGS) entry which is preliminary data.</text>
</comment>